<reference evidence="2" key="1">
    <citation type="journal article" date="2019" name="Int. J. Syst. Evol. Microbiol.">
        <title>The Global Catalogue of Microorganisms (GCM) 10K type strain sequencing project: providing services to taxonomists for standard genome sequencing and annotation.</title>
        <authorList>
            <consortium name="The Broad Institute Genomics Platform"/>
            <consortium name="The Broad Institute Genome Sequencing Center for Infectious Disease"/>
            <person name="Wu L."/>
            <person name="Ma J."/>
        </authorList>
    </citation>
    <scope>NUCLEOTIDE SEQUENCE [LARGE SCALE GENOMIC DNA]</scope>
    <source>
        <strain evidence="2">JCM 16924</strain>
    </source>
</reference>
<dbReference type="EMBL" id="BAAAZX010000018">
    <property type="protein sequence ID" value="GAA4010035.1"/>
    <property type="molecule type" value="Genomic_DNA"/>
</dbReference>
<name>A0ABP7SDF6_9ACTN</name>
<evidence type="ECO:0000313" key="2">
    <source>
        <dbReference type="Proteomes" id="UP001500456"/>
    </source>
</evidence>
<accession>A0ABP7SDF6</accession>
<keyword evidence="2" id="KW-1185">Reference proteome</keyword>
<proteinExistence type="predicted"/>
<dbReference type="Proteomes" id="UP001500456">
    <property type="component" value="Unassembled WGS sequence"/>
</dbReference>
<gene>
    <name evidence="1" type="ORF">GCM10022232_58650</name>
</gene>
<evidence type="ECO:0000313" key="1">
    <source>
        <dbReference type="EMBL" id="GAA4010035.1"/>
    </source>
</evidence>
<sequence length="156" mass="17001">MARRFITDLNCDDTLATGDIHRAVHSLAPLTTTFHSRTLMPNPSHPSSDQIAQATATLTQLKDYLRTNPPVTDVLPLLARLLDEDTGVPILLGDVLRSAARLVSQQAAIPKTDEIRLIIDGLRDAAQEATDWHVLHWDIQRVGGQVFAPAGPPTTS</sequence>
<organism evidence="1 2">
    <name type="scientific">Streptomyces plumbiresistens</name>
    <dbReference type="NCBI Taxonomy" id="511811"/>
    <lineage>
        <taxon>Bacteria</taxon>
        <taxon>Bacillati</taxon>
        <taxon>Actinomycetota</taxon>
        <taxon>Actinomycetes</taxon>
        <taxon>Kitasatosporales</taxon>
        <taxon>Streptomycetaceae</taxon>
        <taxon>Streptomyces</taxon>
    </lineage>
</organism>
<protein>
    <submittedName>
        <fullName evidence="1">Uncharacterized protein</fullName>
    </submittedName>
</protein>
<comment type="caution">
    <text evidence="1">The sequence shown here is derived from an EMBL/GenBank/DDBJ whole genome shotgun (WGS) entry which is preliminary data.</text>
</comment>